<name>M2QBW5_CERS8</name>
<keyword evidence="6" id="KW-0732">Signal</keyword>
<evidence type="ECO:0000256" key="3">
    <source>
        <dbReference type="ARBA" id="ARBA00022801"/>
    </source>
</evidence>
<dbReference type="Pfam" id="PF00545">
    <property type="entry name" value="Ribonuclease"/>
    <property type="match status" value="1"/>
</dbReference>
<dbReference type="EMBL" id="KB445803">
    <property type="protein sequence ID" value="EMD34463.1"/>
    <property type="molecule type" value="Genomic_DNA"/>
</dbReference>
<dbReference type="GO" id="GO:0016829">
    <property type="term" value="F:lyase activity"/>
    <property type="evidence" value="ECO:0007669"/>
    <property type="project" value="UniProtKB-KW"/>
</dbReference>
<organism evidence="7 8">
    <name type="scientific">Ceriporiopsis subvermispora (strain B)</name>
    <name type="common">White-rot fungus</name>
    <name type="synonym">Gelatoporia subvermispora</name>
    <dbReference type="NCBI Taxonomy" id="914234"/>
    <lineage>
        <taxon>Eukaryota</taxon>
        <taxon>Fungi</taxon>
        <taxon>Dikarya</taxon>
        <taxon>Basidiomycota</taxon>
        <taxon>Agaricomycotina</taxon>
        <taxon>Agaricomycetes</taxon>
        <taxon>Polyporales</taxon>
        <taxon>Gelatoporiaceae</taxon>
        <taxon>Gelatoporia</taxon>
    </lineage>
</organism>
<proteinExistence type="predicted"/>
<dbReference type="AlphaFoldDB" id="M2QBW5"/>
<reference evidence="7 8" key="1">
    <citation type="journal article" date="2012" name="Proc. Natl. Acad. Sci. U.S.A.">
        <title>Comparative genomics of Ceriporiopsis subvermispora and Phanerochaete chrysosporium provide insight into selective ligninolysis.</title>
        <authorList>
            <person name="Fernandez-Fueyo E."/>
            <person name="Ruiz-Duenas F.J."/>
            <person name="Ferreira P."/>
            <person name="Floudas D."/>
            <person name="Hibbett D.S."/>
            <person name="Canessa P."/>
            <person name="Larrondo L.F."/>
            <person name="James T.Y."/>
            <person name="Seelenfreund D."/>
            <person name="Lobos S."/>
            <person name="Polanco R."/>
            <person name="Tello M."/>
            <person name="Honda Y."/>
            <person name="Watanabe T."/>
            <person name="Watanabe T."/>
            <person name="Ryu J.S."/>
            <person name="Kubicek C.P."/>
            <person name="Schmoll M."/>
            <person name="Gaskell J."/>
            <person name="Hammel K.E."/>
            <person name="St John F.J."/>
            <person name="Vanden Wymelenberg A."/>
            <person name="Sabat G."/>
            <person name="Splinter BonDurant S."/>
            <person name="Syed K."/>
            <person name="Yadav J.S."/>
            <person name="Doddapaneni H."/>
            <person name="Subramanian V."/>
            <person name="Lavin J.L."/>
            <person name="Oguiza J.A."/>
            <person name="Perez G."/>
            <person name="Pisabarro A.G."/>
            <person name="Ramirez L."/>
            <person name="Santoyo F."/>
            <person name="Master E."/>
            <person name="Coutinho P.M."/>
            <person name="Henrissat B."/>
            <person name="Lombard V."/>
            <person name="Magnuson J.K."/>
            <person name="Kuees U."/>
            <person name="Hori C."/>
            <person name="Igarashi K."/>
            <person name="Samejima M."/>
            <person name="Held B.W."/>
            <person name="Barry K.W."/>
            <person name="LaButti K.M."/>
            <person name="Lapidus A."/>
            <person name="Lindquist E.A."/>
            <person name="Lucas S.M."/>
            <person name="Riley R."/>
            <person name="Salamov A.A."/>
            <person name="Hoffmeister D."/>
            <person name="Schwenk D."/>
            <person name="Hadar Y."/>
            <person name="Yarden O."/>
            <person name="de Vries R.P."/>
            <person name="Wiebenga A."/>
            <person name="Stenlid J."/>
            <person name="Eastwood D."/>
            <person name="Grigoriev I.V."/>
            <person name="Berka R.M."/>
            <person name="Blanchette R.A."/>
            <person name="Kersten P."/>
            <person name="Martinez A.T."/>
            <person name="Vicuna R."/>
            <person name="Cullen D."/>
        </authorList>
    </citation>
    <scope>NUCLEOTIDE SEQUENCE [LARGE SCALE GENOMIC DNA]</scope>
    <source>
        <strain evidence="7 8">B</strain>
    </source>
</reference>
<dbReference type="InterPro" id="IPR016191">
    <property type="entry name" value="Ribonuclease/ribotoxin"/>
</dbReference>
<gene>
    <name evidence="7" type="ORF">CERSUDRAFT_97715</name>
</gene>
<dbReference type="OrthoDB" id="5425539at2759"/>
<dbReference type="PANTHER" id="PTHR42104">
    <property type="entry name" value="EXTRACELLULAR GUANYL-SPECIFIC RIBONUCLEASE RNTA (AFU_ORTHOLOGUE AFUA_4G03230)"/>
    <property type="match status" value="1"/>
</dbReference>
<keyword evidence="3" id="KW-0378">Hydrolase</keyword>
<keyword evidence="8" id="KW-1185">Reference proteome</keyword>
<evidence type="ECO:0000313" key="7">
    <source>
        <dbReference type="EMBL" id="EMD34463.1"/>
    </source>
</evidence>
<dbReference type="Proteomes" id="UP000016930">
    <property type="component" value="Unassembled WGS sequence"/>
</dbReference>
<dbReference type="PANTHER" id="PTHR42104:SF1">
    <property type="entry name" value="EXTRACELLULAR GUANYL-SPECIFIC RIBONUCLEASE RNTA (AFU_ORTHOLOGUE AFUA_4G03230)"/>
    <property type="match status" value="1"/>
</dbReference>
<evidence type="ECO:0000256" key="4">
    <source>
        <dbReference type="ARBA" id="ARBA00023157"/>
    </source>
</evidence>
<evidence type="ECO:0000256" key="5">
    <source>
        <dbReference type="ARBA" id="ARBA00023239"/>
    </source>
</evidence>
<keyword evidence="4" id="KW-1015">Disulfide bond</keyword>
<dbReference type="HOGENOM" id="CLU_111658_4_0_1"/>
<evidence type="ECO:0000313" key="8">
    <source>
        <dbReference type="Proteomes" id="UP000016930"/>
    </source>
</evidence>
<keyword evidence="5" id="KW-0456">Lyase</keyword>
<protein>
    <submittedName>
        <fullName evidence="7">Uncharacterized protein</fullName>
    </submittedName>
</protein>
<feature type="signal peptide" evidence="6">
    <location>
        <begin position="1"/>
        <end position="18"/>
    </location>
</feature>
<evidence type="ECO:0000256" key="1">
    <source>
        <dbReference type="ARBA" id="ARBA00022722"/>
    </source>
</evidence>
<dbReference type="Gene3D" id="3.10.450.30">
    <property type="entry name" value="Microbial ribonucleases"/>
    <property type="match status" value="1"/>
</dbReference>
<accession>M2QBW5</accession>
<dbReference type="GO" id="GO:0016787">
    <property type="term" value="F:hydrolase activity"/>
    <property type="evidence" value="ECO:0007669"/>
    <property type="project" value="UniProtKB-KW"/>
</dbReference>
<evidence type="ECO:0000256" key="6">
    <source>
        <dbReference type="SAM" id="SignalP"/>
    </source>
</evidence>
<dbReference type="GO" id="GO:0004521">
    <property type="term" value="F:RNA endonuclease activity"/>
    <property type="evidence" value="ECO:0007669"/>
    <property type="project" value="InterPro"/>
</dbReference>
<keyword evidence="2" id="KW-0255">Endonuclease</keyword>
<dbReference type="SUPFAM" id="SSF53933">
    <property type="entry name" value="Microbial ribonucleases"/>
    <property type="match status" value="1"/>
</dbReference>
<sequence length="136" mass="14499">MVKQLFLVLAAAICIASANPTTDVNCYSGRPIKKSSVDLNVNEGHRLQQLGQTVPAGGRSRATYPHLYGGGDGLGIATDCNWPLYEFPLIRGDKPFRSGDNSGQDRVVFDTQGIYCASITHTNAPIAGGFVRCAKA</sequence>
<dbReference type="InterPro" id="IPR000026">
    <property type="entry name" value="N1-like"/>
</dbReference>
<dbReference type="GO" id="GO:0003723">
    <property type="term" value="F:RNA binding"/>
    <property type="evidence" value="ECO:0007669"/>
    <property type="project" value="InterPro"/>
</dbReference>
<evidence type="ECO:0000256" key="2">
    <source>
        <dbReference type="ARBA" id="ARBA00022759"/>
    </source>
</evidence>
<keyword evidence="1" id="KW-0540">Nuclease</keyword>
<feature type="chain" id="PRO_5004022861" evidence="6">
    <location>
        <begin position="19"/>
        <end position="136"/>
    </location>
</feature>